<dbReference type="Proteomes" id="UP001194580">
    <property type="component" value="Unassembled WGS sequence"/>
</dbReference>
<organism evidence="2 3">
    <name type="scientific">Linnemannia exigua</name>
    <dbReference type="NCBI Taxonomy" id="604196"/>
    <lineage>
        <taxon>Eukaryota</taxon>
        <taxon>Fungi</taxon>
        <taxon>Fungi incertae sedis</taxon>
        <taxon>Mucoromycota</taxon>
        <taxon>Mortierellomycotina</taxon>
        <taxon>Mortierellomycetes</taxon>
        <taxon>Mortierellales</taxon>
        <taxon>Mortierellaceae</taxon>
        <taxon>Linnemannia</taxon>
    </lineage>
</organism>
<evidence type="ECO:0000313" key="3">
    <source>
        <dbReference type="Proteomes" id="UP001194580"/>
    </source>
</evidence>
<evidence type="ECO:0008006" key="4">
    <source>
        <dbReference type="Google" id="ProtNLM"/>
    </source>
</evidence>
<evidence type="ECO:0000256" key="1">
    <source>
        <dbReference type="SAM" id="SignalP"/>
    </source>
</evidence>
<feature type="signal peptide" evidence="1">
    <location>
        <begin position="1"/>
        <end position="19"/>
    </location>
</feature>
<sequence>MRQALFLVALLALLNMALAAVTPLFPNGEYSIFIGTRHNPKGYLLFTASPKPSNWAVTLELRAPKNPKKLQVWKLRNHSSGRISLELVGKPGYYLGEGRSGGLPGAYLGTNNASQQKWDIKRVLGGEFTKYQLTFPKKFQNKTLVIDDSPDSTTPKRVSLQYLNPEITQAWKFGKFT</sequence>
<proteinExistence type="predicted"/>
<dbReference type="EMBL" id="JAAAIL010001532">
    <property type="protein sequence ID" value="KAG0268332.1"/>
    <property type="molecule type" value="Genomic_DNA"/>
</dbReference>
<accession>A0AAD4D5F9</accession>
<comment type="caution">
    <text evidence="2">The sequence shown here is derived from an EMBL/GenBank/DDBJ whole genome shotgun (WGS) entry which is preliminary data.</text>
</comment>
<dbReference type="InterPro" id="IPR035992">
    <property type="entry name" value="Ricin_B-like_lectins"/>
</dbReference>
<name>A0AAD4D5F9_9FUNG</name>
<dbReference type="AlphaFoldDB" id="A0AAD4D5F9"/>
<evidence type="ECO:0000313" key="2">
    <source>
        <dbReference type="EMBL" id="KAG0268332.1"/>
    </source>
</evidence>
<keyword evidence="3" id="KW-1185">Reference proteome</keyword>
<gene>
    <name evidence="2" type="ORF">BGZ95_002504</name>
</gene>
<feature type="chain" id="PRO_5042244642" description="Ricin B lectin domain-containing protein" evidence="1">
    <location>
        <begin position="20"/>
        <end position="177"/>
    </location>
</feature>
<protein>
    <recommendedName>
        <fullName evidence="4">Ricin B lectin domain-containing protein</fullName>
    </recommendedName>
</protein>
<reference evidence="2" key="1">
    <citation type="journal article" date="2020" name="Fungal Divers.">
        <title>Resolving the Mortierellaceae phylogeny through synthesis of multi-gene phylogenetics and phylogenomics.</title>
        <authorList>
            <person name="Vandepol N."/>
            <person name="Liber J."/>
            <person name="Desiro A."/>
            <person name="Na H."/>
            <person name="Kennedy M."/>
            <person name="Barry K."/>
            <person name="Grigoriev I.V."/>
            <person name="Miller A.N."/>
            <person name="O'Donnell K."/>
            <person name="Stajich J.E."/>
            <person name="Bonito G."/>
        </authorList>
    </citation>
    <scope>NUCLEOTIDE SEQUENCE</scope>
    <source>
        <strain evidence="2">NRRL 28262</strain>
    </source>
</reference>
<dbReference type="SUPFAM" id="SSF50370">
    <property type="entry name" value="Ricin B-like lectins"/>
    <property type="match status" value="1"/>
</dbReference>
<keyword evidence="1" id="KW-0732">Signal</keyword>